<gene>
    <name evidence="1" type="ORF">LR48_Vigan11g134300</name>
</gene>
<accession>A0A0L9VU61</accession>
<dbReference type="AlphaFoldDB" id="A0A0L9VU61"/>
<name>A0A0L9VU61_PHAAN</name>
<protein>
    <submittedName>
        <fullName evidence="1">Uncharacterized protein</fullName>
    </submittedName>
</protein>
<organism evidence="1 2">
    <name type="scientific">Phaseolus angularis</name>
    <name type="common">Azuki bean</name>
    <name type="synonym">Vigna angularis</name>
    <dbReference type="NCBI Taxonomy" id="3914"/>
    <lineage>
        <taxon>Eukaryota</taxon>
        <taxon>Viridiplantae</taxon>
        <taxon>Streptophyta</taxon>
        <taxon>Embryophyta</taxon>
        <taxon>Tracheophyta</taxon>
        <taxon>Spermatophyta</taxon>
        <taxon>Magnoliopsida</taxon>
        <taxon>eudicotyledons</taxon>
        <taxon>Gunneridae</taxon>
        <taxon>Pentapetalae</taxon>
        <taxon>rosids</taxon>
        <taxon>fabids</taxon>
        <taxon>Fabales</taxon>
        <taxon>Fabaceae</taxon>
        <taxon>Papilionoideae</taxon>
        <taxon>50 kb inversion clade</taxon>
        <taxon>NPAAA clade</taxon>
        <taxon>indigoferoid/millettioid clade</taxon>
        <taxon>Phaseoleae</taxon>
        <taxon>Vigna</taxon>
    </lineage>
</organism>
<reference evidence="2" key="1">
    <citation type="journal article" date="2015" name="Proc. Natl. Acad. Sci. U.S.A.">
        <title>Genome sequencing of adzuki bean (Vigna angularis) provides insight into high starch and low fat accumulation and domestication.</title>
        <authorList>
            <person name="Yang K."/>
            <person name="Tian Z."/>
            <person name="Chen C."/>
            <person name="Luo L."/>
            <person name="Zhao B."/>
            <person name="Wang Z."/>
            <person name="Yu L."/>
            <person name="Li Y."/>
            <person name="Sun Y."/>
            <person name="Li W."/>
            <person name="Chen Y."/>
            <person name="Li Y."/>
            <person name="Zhang Y."/>
            <person name="Ai D."/>
            <person name="Zhao J."/>
            <person name="Shang C."/>
            <person name="Ma Y."/>
            <person name="Wu B."/>
            <person name="Wang M."/>
            <person name="Gao L."/>
            <person name="Sun D."/>
            <person name="Zhang P."/>
            <person name="Guo F."/>
            <person name="Wang W."/>
            <person name="Li Y."/>
            <person name="Wang J."/>
            <person name="Varshney R.K."/>
            <person name="Wang J."/>
            <person name="Ling H.Q."/>
            <person name="Wan P."/>
        </authorList>
    </citation>
    <scope>NUCLEOTIDE SEQUENCE</scope>
    <source>
        <strain evidence="2">cv. Jingnong 6</strain>
    </source>
</reference>
<proteinExistence type="predicted"/>
<sequence length="67" mass="7603">MEATQVSDLAAQENRSVNLVVVNDFLIFLKKFLIYLLHVSVKITLVLCLRLRIEDELSNESKSLGIV</sequence>
<dbReference type="Proteomes" id="UP000053144">
    <property type="component" value="Chromosome 11"/>
</dbReference>
<dbReference type="Gramene" id="KOM58309">
    <property type="protein sequence ID" value="KOM58309"/>
    <property type="gene ID" value="LR48_Vigan11g134300"/>
</dbReference>
<dbReference type="EMBL" id="CM003381">
    <property type="protein sequence ID" value="KOM58309.1"/>
    <property type="molecule type" value="Genomic_DNA"/>
</dbReference>
<evidence type="ECO:0000313" key="1">
    <source>
        <dbReference type="EMBL" id="KOM58309.1"/>
    </source>
</evidence>
<evidence type="ECO:0000313" key="2">
    <source>
        <dbReference type="Proteomes" id="UP000053144"/>
    </source>
</evidence>